<dbReference type="InterPro" id="IPR004017">
    <property type="entry name" value="Cys_rich_dom"/>
</dbReference>
<dbReference type="Proteomes" id="UP001334732">
    <property type="component" value="Chromosome"/>
</dbReference>
<evidence type="ECO:0000313" key="3">
    <source>
        <dbReference type="EMBL" id="WRS40213.1"/>
    </source>
</evidence>
<dbReference type="PANTHER" id="PTHR42947:SF1">
    <property type="entry name" value="COB--COM HETERODISULFIDE REDUCTASE SUBUNIT B 1"/>
    <property type="match status" value="1"/>
</dbReference>
<reference evidence="3 4" key="1">
    <citation type="submission" date="2023-12" db="EMBL/GenBank/DDBJ databases">
        <title>Thiobacillus sedimentum sp. nov., a chemolithoautotrophic sulfur-oxidizing bacterium isolated from freshwater sediment.</title>
        <authorList>
            <person name="Luo J."/>
            <person name="Dai C."/>
        </authorList>
    </citation>
    <scope>NUCLEOTIDE SEQUENCE [LARGE SCALE GENOMIC DNA]</scope>
    <source>
        <strain evidence="3 4">SCUT-2</strain>
    </source>
</reference>
<keyword evidence="1" id="KW-0560">Oxidoreductase</keyword>
<dbReference type="EMBL" id="CP141769">
    <property type="protein sequence ID" value="WRS40213.1"/>
    <property type="molecule type" value="Genomic_DNA"/>
</dbReference>
<dbReference type="Gene3D" id="3.40.50.11810">
    <property type="match status" value="1"/>
</dbReference>
<keyword evidence="4" id="KW-1185">Reference proteome</keyword>
<dbReference type="RefSeq" id="WP_324780743.1">
    <property type="nucleotide sequence ID" value="NZ_CP141769.1"/>
</dbReference>
<feature type="domain" description="Cysteine-rich" evidence="2">
    <location>
        <begin position="157"/>
        <end position="244"/>
    </location>
</feature>
<evidence type="ECO:0000313" key="4">
    <source>
        <dbReference type="Proteomes" id="UP001334732"/>
    </source>
</evidence>
<dbReference type="InterPro" id="IPR051278">
    <property type="entry name" value="HdrB/HdrD_reductase"/>
</dbReference>
<evidence type="ECO:0000256" key="1">
    <source>
        <dbReference type="ARBA" id="ARBA00023002"/>
    </source>
</evidence>
<name>A0ABZ1CLF1_9PROT</name>
<sequence length="303" mass="33293">MAKHEYAFYPGCSSQKGASASNYLTSVESMCKTLDVKLTEIPDWNCCGASIGYAEAGELPRHVMNARNFALAEQNLPGQEMVATCAACWLGARETRERLTHSDTLMADTREALKEAGLTINEMPEIRHMVEVLIEDLGFDEMAKHVVRPLEGVKIAGYVGCQTNRPFGVAGESFENPKYLDKMVEMVGAESIPEYDMKVTCCGGALAFSEPEKAQAQIKDIVESAYDHGAEMIVTPCPLCQANVEIYQGQINQRYGTKFNIPVLYYSQLMVVAYGGSAKEAALNGQVIKARRLEEIAAKPVKR</sequence>
<gene>
    <name evidence="3" type="ORF">VA613_04925</name>
</gene>
<dbReference type="PANTHER" id="PTHR42947">
    <property type="entry name" value="COB--COM HETERODISULFIDE REDUCTASE SUBUNIT B 1"/>
    <property type="match status" value="1"/>
</dbReference>
<dbReference type="Gene3D" id="1.20.1050.140">
    <property type="match status" value="1"/>
</dbReference>
<accession>A0ABZ1CLF1</accession>
<feature type="domain" description="Cysteine-rich" evidence="2">
    <location>
        <begin position="6"/>
        <end position="88"/>
    </location>
</feature>
<protein>
    <submittedName>
        <fullName evidence="3">CoB--CoM heterodisulfide reductase iron-sulfur subunit B family protein</fullName>
    </submittedName>
</protein>
<organism evidence="3 4">
    <name type="scientific">Thiobacillus sedimenti</name>
    <dbReference type="NCBI Taxonomy" id="3110231"/>
    <lineage>
        <taxon>Bacteria</taxon>
        <taxon>Pseudomonadati</taxon>
        <taxon>Pseudomonadota</taxon>
        <taxon>Betaproteobacteria</taxon>
        <taxon>Nitrosomonadales</taxon>
        <taxon>Thiobacillaceae</taxon>
        <taxon>Thiobacillus</taxon>
    </lineage>
</organism>
<evidence type="ECO:0000259" key="2">
    <source>
        <dbReference type="Pfam" id="PF02754"/>
    </source>
</evidence>
<proteinExistence type="predicted"/>
<dbReference type="Pfam" id="PF02754">
    <property type="entry name" value="CCG"/>
    <property type="match status" value="2"/>
</dbReference>